<gene>
    <name evidence="8" type="ORF">PHATRDRAFT_24514</name>
</gene>
<keyword evidence="2 5" id="KW-0645">Protease</keyword>
<name>B7FP43_PHATC</name>
<dbReference type="GO" id="GO:0070006">
    <property type="term" value="F:metalloaminopeptidase activity"/>
    <property type="evidence" value="ECO:0007669"/>
    <property type="project" value="UniProtKB-UniRule"/>
</dbReference>
<dbReference type="EC" id="3.4.11.18" evidence="6"/>
<comment type="similarity">
    <text evidence="5">Belongs to the peptidase M24A family. Methionine aminopeptidase type 1 subfamily.</text>
</comment>
<proteinExistence type="inferred from homology"/>
<dbReference type="Proteomes" id="UP000000759">
    <property type="component" value="Chromosome 1"/>
</dbReference>
<evidence type="ECO:0000313" key="8">
    <source>
        <dbReference type="EMBL" id="EEC51615.1"/>
    </source>
</evidence>
<feature type="binding site" evidence="5">
    <location>
        <position position="184"/>
    </location>
    <ligand>
        <name>a divalent metal cation</name>
        <dbReference type="ChEBI" id="CHEBI:60240"/>
        <label>2</label>
        <note>catalytic</note>
    </ligand>
</feature>
<feature type="binding site" evidence="5">
    <location>
        <position position="173"/>
    </location>
    <ligand>
        <name>a divalent metal cation</name>
        <dbReference type="ChEBI" id="CHEBI:60240"/>
        <label>1</label>
    </ligand>
</feature>
<comment type="cofactor">
    <cofactor evidence="5">
        <name>Co(2+)</name>
        <dbReference type="ChEBI" id="CHEBI:48828"/>
    </cofactor>
    <cofactor evidence="5">
        <name>Zn(2+)</name>
        <dbReference type="ChEBI" id="CHEBI:29105"/>
    </cofactor>
    <cofactor evidence="5">
        <name>Mn(2+)</name>
        <dbReference type="ChEBI" id="CHEBI:29035"/>
    </cofactor>
    <cofactor evidence="5">
        <name>Fe(2+)</name>
        <dbReference type="ChEBI" id="CHEBI:29033"/>
    </cofactor>
    <text evidence="5">Binds 2 divalent metal cations per subunit. Has a high-affinity and a low affinity metal-binding site. The true nature of the physiological cofactor is under debate. The enzyme is active with cobalt, zinc, manganese or divalent iron ions. Most likely, methionine aminopeptidases function as mononuclear Fe(2+)-metalloproteases under physiological conditions, and the catalytically relevant metal-binding site has been assigned to the histidine-containing high-affinity site.</text>
</comment>
<feature type="binding site" evidence="5">
    <location>
        <position position="156"/>
    </location>
    <ligand>
        <name>substrate</name>
    </ligand>
</feature>
<feature type="binding site" evidence="5">
    <location>
        <position position="184"/>
    </location>
    <ligand>
        <name>a divalent metal cation</name>
        <dbReference type="ChEBI" id="CHEBI:60240"/>
        <label>1</label>
    </ligand>
</feature>
<dbReference type="eggNOG" id="KOG2738">
    <property type="taxonomic scope" value="Eukaryota"/>
</dbReference>
<dbReference type="GO" id="GO:0046872">
    <property type="term" value="F:metal ion binding"/>
    <property type="evidence" value="ECO:0007669"/>
    <property type="project" value="UniProtKB-UniRule"/>
</dbReference>
<dbReference type="GO" id="GO:0004239">
    <property type="term" value="F:initiator methionyl aminopeptidase activity"/>
    <property type="evidence" value="ECO:0007669"/>
    <property type="project" value="UniProtKB-UniRule"/>
</dbReference>
<dbReference type="GeneID" id="7196013"/>
<dbReference type="STRING" id="556484.B7FP43"/>
<dbReference type="EMBL" id="CM000605">
    <property type="protein sequence ID" value="EEC51615.1"/>
    <property type="molecule type" value="Genomic_DNA"/>
</dbReference>
<dbReference type="KEGG" id="pti:PHATRDRAFT_24514"/>
<dbReference type="CDD" id="cd01086">
    <property type="entry name" value="MetAP1"/>
    <property type="match status" value="1"/>
</dbReference>
<feature type="binding site" evidence="5">
    <location>
        <position position="278"/>
    </location>
    <ligand>
        <name>a divalent metal cation</name>
        <dbReference type="ChEBI" id="CHEBI:60240"/>
        <label>2</label>
        <note>catalytic</note>
    </ligand>
</feature>
<dbReference type="GO" id="GO:0006508">
    <property type="term" value="P:proteolysis"/>
    <property type="evidence" value="ECO:0007669"/>
    <property type="project" value="UniProtKB-KW"/>
</dbReference>
<feature type="binding site" evidence="5">
    <location>
        <position position="309"/>
    </location>
    <ligand>
        <name>a divalent metal cation</name>
        <dbReference type="ChEBI" id="CHEBI:60240"/>
        <label>1</label>
    </ligand>
</feature>
<reference evidence="9" key="2">
    <citation type="submission" date="2008-08" db="EMBL/GenBank/DDBJ databases">
        <authorList>
            <consortium name="Diatom Consortium"/>
            <person name="Grigoriev I."/>
            <person name="Grimwood J."/>
            <person name="Kuo A."/>
            <person name="Otillar R.P."/>
            <person name="Salamov A."/>
            <person name="Detter J.C."/>
            <person name="Lindquist E."/>
            <person name="Shapiro H."/>
            <person name="Lucas S."/>
            <person name="Glavina del Rio T."/>
            <person name="Pitluck S."/>
            <person name="Rokhsar D."/>
            <person name="Bowler C."/>
        </authorList>
    </citation>
    <scope>GENOME REANNOTATION</scope>
    <source>
        <strain evidence="9">CCAP 1055/1</strain>
    </source>
</reference>
<dbReference type="Pfam" id="PF00557">
    <property type="entry name" value="Peptidase_M24"/>
    <property type="match status" value="1"/>
</dbReference>
<dbReference type="HAMAP" id="MF_01974">
    <property type="entry name" value="MetAP_1"/>
    <property type="match status" value="1"/>
</dbReference>
<accession>B7FP43</accession>
<organism evidence="8 9">
    <name type="scientific">Phaeodactylum tricornutum (strain CCAP 1055/1)</name>
    <dbReference type="NCBI Taxonomy" id="556484"/>
    <lineage>
        <taxon>Eukaryota</taxon>
        <taxon>Sar</taxon>
        <taxon>Stramenopiles</taxon>
        <taxon>Ochrophyta</taxon>
        <taxon>Bacillariophyta</taxon>
        <taxon>Bacillariophyceae</taxon>
        <taxon>Bacillariophycidae</taxon>
        <taxon>Naviculales</taxon>
        <taxon>Phaeodactylaceae</taxon>
        <taxon>Phaeodactylum</taxon>
    </lineage>
</organism>
<comment type="catalytic activity">
    <reaction evidence="5 6">
        <text>Release of N-terminal amino acids, preferentially methionine, from peptides and arylamides.</text>
        <dbReference type="EC" id="3.4.11.18"/>
    </reaction>
</comment>
<feature type="binding site" evidence="5">
    <location>
        <position position="246"/>
    </location>
    <ligand>
        <name>a divalent metal cation</name>
        <dbReference type="ChEBI" id="CHEBI:60240"/>
        <label>2</label>
        <note>catalytic</note>
    </ligand>
</feature>
<evidence type="ECO:0000256" key="3">
    <source>
        <dbReference type="ARBA" id="ARBA00022723"/>
    </source>
</evidence>
<evidence type="ECO:0000256" key="5">
    <source>
        <dbReference type="HAMAP-Rule" id="MF_03174"/>
    </source>
</evidence>
<dbReference type="PANTHER" id="PTHR43330">
    <property type="entry name" value="METHIONINE AMINOPEPTIDASE"/>
    <property type="match status" value="1"/>
</dbReference>
<protein>
    <recommendedName>
        <fullName evidence="6">Methionine aminopeptidase</fullName>
        <ecNumber evidence="6">3.4.11.18</ecNumber>
    </recommendedName>
</protein>
<keyword evidence="1 5" id="KW-0031">Aminopeptidase</keyword>
<dbReference type="InterPro" id="IPR036005">
    <property type="entry name" value="Creatinase/aminopeptidase-like"/>
</dbReference>
<dbReference type="NCBIfam" id="TIGR00500">
    <property type="entry name" value="met_pdase_I"/>
    <property type="match status" value="1"/>
</dbReference>
<dbReference type="InParanoid" id="B7FP43"/>
<evidence type="ECO:0000313" key="9">
    <source>
        <dbReference type="Proteomes" id="UP000000759"/>
    </source>
</evidence>
<sequence>MSIKTLWRGLRPGLRYIEPSSSLCSTAFFSTNATDETFWHVKRTPIIAYPQSATKKVPSHIVRPPYADSGILPVSRYGDDIVLHDKVSLKRMTDAARLARSVLDLACSLAKPGVTTDEIDTAVHEAIVEANAYPSPLNYCWFPKSLCSSVNEVICHGIPDYRPLQFGDIVSFDVSCFLNGVHGDNCATVIVGDSQEKDEGVQAARESLYAGIETCKPGSCLSSVGSAIQDVAESYGLSSVEKYRGHGIADEFHIAPYVKHYRNTDKVVLKPGMIFTIEPMLTNGASTCYEWDDDWTVATADGSLAAQFEHTIHITENGVEILTLPE</sequence>
<evidence type="ECO:0000259" key="7">
    <source>
        <dbReference type="Pfam" id="PF00557"/>
    </source>
</evidence>
<dbReference type="InterPro" id="IPR000994">
    <property type="entry name" value="Pept_M24"/>
</dbReference>
<dbReference type="PaxDb" id="2850-Phatr24514"/>
<reference evidence="8 9" key="1">
    <citation type="journal article" date="2008" name="Nature">
        <title>The Phaeodactylum genome reveals the evolutionary history of diatom genomes.</title>
        <authorList>
            <person name="Bowler C."/>
            <person name="Allen A.E."/>
            <person name="Badger J.H."/>
            <person name="Grimwood J."/>
            <person name="Jabbari K."/>
            <person name="Kuo A."/>
            <person name="Maheswari U."/>
            <person name="Martens C."/>
            <person name="Maumus F."/>
            <person name="Otillar R.P."/>
            <person name="Rayko E."/>
            <person name="Salamov A."/>
            <person name="Vandepoele K."/>
            <person name="Beszteri B."/>
            <person name="Gruber A."/>
            <person name="Heijde M."/>
            <person name="Katinka M."/>
            <person name="Mock T."/>
            <person name="Valentin K."/>
            <person name="Verret F."/>
            <person name="Berges J.A."/>
            <person name="Brownlee C."/>
            <person name="Cadoret J.P."/>
            <person name="Chiovitti A."/>
            <person name="Choi C.J."/>
            <person name="Coesel S."/>
            <person name="De Martino A."/>
            <person name="Detter J.C."/>
            <person name="Durkin C."/>
            <person name="Falciatore A."/>
            <person name="Fournet J."/>
            <person name="Haruta M."/>
            <person name="Huysman M.J."/>
            <person name="Jenkins B.D."/>
            <person name="Jiroutova K."/>
            <person name="Jorgensen R.E."/>
            <person name="Joubert Y."/>
            <person name="Kaplan A."/>
            <person name="Kroger N."/>
            <person name="Kroth P.G."/>
            <person name="La Roche J."/>
            <person name="Lindquist E."/>
            <person name="Lommer M."/>
            <person name="Martin-Jezequel V."/>
            <person name="Lopez P.J."/>
            <person name="Lucas S."/>
            <person name="Mangogna M."/>
            <person name="McGinnis K."/>
            <person name="Medlin L.K."/>
            <person name="Montsant A."/>
            <person name="Oudot-Le Secq M.P."/>
            <person name="Napoli C."/>
            <person name="Obornik M."/>
            <person name="Parker M.S."/>
            <person name="Petit J.L."/>
            <person name="Porcel B.M."/>
            <person name="Poulsen N."/>
            <person name="Robison M."/>
            <person name="Rychlewski L."/>
            <person name="Rynearson T.A."/>
            <person name="Schmutz J."/>
            <person name="Shapiro H."/>
            <person name="Siaut M."/>
            <person name="Stanley M."/>
            <person name="Sussman M.R."/>
            <person name="Taylor A.R."/>
            <person name="Vardi A."/>
            <person name="von Dassow P."/>
            <person name="Vyverman W."/>
            <person name="Willis A."/>
            <person name="Wyrwicz L.S."/>
            <person name="Rokhsar D.S."/>
            <person name="Weissenbach J."/>
            <person name="Armbrust E.V."/>
            <person name="Green B.R."/>
            <person name="Van de Peer Y."/>
            <person name="Grigoriev I.V."/>
        </authorList>
    </citation>
    <scope>NUCLEOTIDE SEQUENCE [LARGE SCALE GENOMIC DNA]</scope>
    <source>
        <strain evidence="8 9">CCAP 1055/1</strain>
    </source>
</reference>
<feature type="binding site" evidence="5">
    <location>
        <position position="309"/>
    </location>
    <ligand>
        <name>a divalent metal cation</name>
        <dbReference type="ChEBI" id="CHEBI:60240"/>
        <label>2</label>
        <note>catalytic</note>
    </ligand>
</feature>
<dbReference type="InterPro" id="IPR002467">
    <property type="entry name" value="Pept_M24A_MAP1"/>
</dbReference>
<feature type="domain" description="Peptidase M24" evidence="7">
    <location>
        <begin position="91"/>
        <end position="316"/>
    </location>
</feature>
<evidence type="ECO:0000256" key="2">
    <source>
        <dbReference type="ARBA" id="ARBA00022670"/>
    </source>
</evidence>
<dbReference type="PANTHER" id="PTHR43330:SF8">
    <property type="entry name" value="METHIONINE AMINOPEPTIDASE 1D, MITOCHONDRIAL"/>
    <property type="match status" value="1"/>
</dbReference>
<dbReference type="PRINTS" id="PR00599">
    <property type="entry name" value="MAPEPTIDASE"/>
</dbReference>
<dbReference type="RefSeq" id="XP_002177152.1">
    <property type="nucleotide sequence ID" value="XM_002177116.1"/>
</dbReference>
<comment type="function">
    <text evidence="6">Cotranslationally removes the N-terminal methionine from nascent proteins. The N-terminal methionine is often cleaved when the second residue in the primary sequence is small and uncharged (Met-Ala-, Cys, Gly, Pro, Ser, Thr, or Val).</text>
</comment>
<keyword evidence="9" id="KW-1185">Reference proteome</keyword>
<evidence type="ECO:0000256" key="1">
    <source>
        <dbReference type="ARBA" id="ARBA00022438"/>
    </source>
</evidence>
<feature type="binding site" evidence="5">
    <location>
        <position position="253"/>
    </location>
    <ligand>
        <name>substrate</name>
    </ligand>
</feature>
<evidence type="ECO:0000256" key="4">
    <source>
        <dbReference type="ARBA" id="ARBA00022801"/>
    </source>
</evidence>
<dbReference type="SUPFAM" id="SSF55920">
    <property type="entry name" value="Creatinase/aminopeptidase"/>
    <property type="match status" value="1"/>
</dbReference>
<keyword evidence="3 5" id="KW-0479">Metal-binding</keyword>
<dbReference type="InterPro" id="IPR001714">
    <property type="entry name" value="Pept_M24_MAP"/>
</dbReference>
<dbReference type="OrthoDB" id="3209743at2759"/>
<dbReference type="MEROPS" id="M24.A05"/>
<evidence type="ECO:0000256" key="6">
    <source>
        <dbReference type="RuleBase" id="RU003653"/>
    </source>
</evidence>
<dbReference type="Gene3D" id="3.90.230.10">
    <property type="entry name" value="Creatinase/methionine aminopeptidase superfamily"/>
    <property type="match status" value="1"/>
</dbReference>
<keyword evidence="4 5" id="KW-0378">Hydrolase</keyword>
<dbReference type="AlphaFoldDB" id="B7FP43"/>